<feature type="repeat" description="WD" evidence="3">
    <location>
        <begin position="277"/>
        <end position="322"/>
    </location>
</feature>
<dbReference type="PROSITE" id="PS00678">
    <property type="entry name" value="WD_REPEATS_1"/>
    <property type="match status" value="2"/>
</dbReference>
<dbReference type="SMART" id="SM00320">
    <property type="entry name" value="WD40"/>
    <property type="match status" value="6"/>
</dbReference>
<dbReference type="STRING" id="103827.A0A0N5D8D0"/>
<dbReference type="PANTHER" id="PTHR19869:SF1">
    <property type="entry name" value="WD REPEAT-CONTAINING PROTEIN 31"/>
    <property type="match status" value="1"/>
</dbReference>
<dbReference type="SUPFAM" id="SSF50978">
    <property type="entry name" value="WD40 repeat-like"/>
    <property type="match status" value="1"/>
</dbReference>
<sequence length="380" mass="43141">MGNSYTHLQTQDPFESFPSSSPNISKLQKWTKRLTLLPDQSSYMRMPRSISHGKEKHLIIRTPTHTDAIGALAPVRSGMVLSGGRDKLIALNNTDTGECVLRWYGHKKEVTKLAFERTSSNHLLLSGSRDSQLRLWQFNCPNSRRIFLGHEMSITGLAILNEMKCISGARDTTLRLWDLETGSCLRIVQYPRNLVTHISQCDTHNLFAQSSEDKQLKIWDSRNLCLAIQFPKKKHILTHCDLLPDGNYCITSSNGFNSDGCEITLWDLRQQKIVREYLGHEESVNCAIFFPQQIIWKRILLSVSADCTVKLWNMDDGRCLWTELIPTGSDLLSCVGFSDGNVVVSGLNATFCHLRILSHGVQPYLQHISFQSRNRYSTCP</sequence>
<proteinExistence type="predicted"/>
<evidence type="ECO:0000256" key="4">
    <source>
        <dbReference type="SAM" id="MobiDB-lite"/>
    </source>
</evidence>
<name>A0A0N5D8D0_THECL</name>
<dbReference type="InterPro" id="IPR019775">
    <property type="entry name" value="WD40_repeat_CS"/>
</dbReference>
<evidence type="ECO:0000256" key="3">
    <source>
        <dbReference type="PROSITE-ProRule" id="PRU00221"/>
    </source>
</evidence>
<feature type="repeat" description="WD" evidence="3">
    <location>
        <begin position="147"/>
        <end position="187"/>
    </location>
</feature>
<organism evidence="7">
    <name type="scientific">Thelazia callipaeda</name>
    <name type="common">Oriental eyeworm</name>
    <name type="synonym">Parasitic nematode</name>
    <dbReference type="NCBI Taxonomy" id="103827"/>
    <lineage>
        <taxon>Eukaryota</taxon>
        <taxon>Metazoa</taxon>
        <taxon>Ecdysozoa</taxon>
        <taxon>Nematoda</taxon>
        <taxon>Chromadorea</taxon>
        <taxon>Rhabditida</taxon>
        <taxon>Spirurina</taxon>
        <taxon>Spiruromorpha</taxon>
        <taxon>Thelazioidea</taxon>
        <taxon>Thelaziidae</taxon>
        <taxon>Thelazia</taxon>
    </lineage>
</organism>
<dbReference type="InterPro" id="IPR036322">
    <property type="entry name" value="WD40_repeat_dom_sf"/>
</dbReference>
<feature type="repeat" description="WD" evidence="3">
    <location>
        <begin position="103"/>
        <end position="139"/>
    </location>
</feature>
<dbReference type="Proteomes" id="UP000276776">
    <property type="component" value="Unassembled WGS sequence"/>
</dbReference>
<dbReference type="PROSITE" id="PS50082">
    <property type="entry name" value="WD_REPEATS_2"/>
    <property type="match status" value="3"/>
</dbReference>
<dbReference type="EMBL" id="UYYF01004779">
    <property type="protein sequence ID" value="VDN06973.1"/>
    <property type="molecule type" value="Genomic_DNA"/>
</dbReference>
<accession>A0A0N5D8D0</accession>
<dbReference type="PANTHER" id="PTHR19869">
    <property type="entry name" value="SPERMATID WD-REPEAT PROTEIN"/>
    <property type="match status" value="1"/>
</dbReference>
<dbReference type="InterPro" id="IPR020472">
    <property type="entry name" value="WD40_PAC1"/>
</dbReference>
<protein>
    <submittedName>
        <fullName evidence="7">WD_REPEATS_REGION domain-containing protein</fullName>
    </submittedName>
</protein>
<gene>
    <name evidence="5" type="ORF">TCLT_LOCUS9348</name>
</gene>
<feature type="region of interest" description="Disordered" evidence="4">
    <location>
        <begin position="1"/>
        <end position="22"/>
    </location>
</feature>
<keyword evidence="1 3" id="KW-0853">WD repeat</keyword>
<dbReference type="InterPro" id="IPR040066">
    <property type="entry name" value="WDR31"/>
</dbReference>
<evidence type="ECO:0000256" key="2">
    <source>
        <dbReference type="ARBA" id="ARBA00022737"/>
    </source>
</evidence>
<reference evidence="7" key="1">
    <citation type="submission" date="2017-02" db="UniProtKB">
        <authorList>
            <consortium name="WormBaseParasite"/>
        </authorList>
    </citation>
    <scope>IDENTIFICATION</scope>
</reference>
<dbReference type="OMA" id="CDFLPDG"/>
<dbReference type="AlphaFoldDB" id="A0A0N5D8D0"/>
<keyword evidence="6" id="KW-1185">Reference proteome</keyword>
<reference evidence="5 6" key="2">
    <citation type="submission" date="2018-11" db="EMBL/GenBank/DDBJ databases">
        <authorList>
            <consortium name="Pathogen Informatics"/>
        </authorList>
    </citation>
    <scope>NUCLEOTIDE SEQUENCE [LARGE SCALE GENOMIC DNA]</scope>
</reference>
<evidence type="ECO:0000256" key="1">
    <source>
        <dbReference type="ARBA" id="ARBA00022574"/>
    </source>
</evidence>
<dbReference type="CDD" id="cd00200">
    <property type="entry name" value="WD40"/>
    <property type="match status" value="1"/>
</dbReference>
<evidence type="ECO:0000313" key="5">
    <source>
        <dbReference type="EMBL" id="VDN06973.1"/>
    </source>
</evidence>
<dbReference type="InterPro" id="IPR001680">
    <property type="entry name" value="WD40_rpt"/>
</dbReference>
<dbReference type="InterPro" id="IPR015943">
    <property type="entry name" value="WD40/YVTN_repeat-like_dom_sf"/>
</dbReference>
<dbReference type="PROSITE" id="PS50294">
    <property type="entry name" value="WD_REPEATS_REGION"/>
    <property type="match status" value="1"/>
</dbReference>
<dbReference type="Pfam" id="PF00400">
    <property type="entry name" value="WD40"/>
    <property type="match status" value="4"/>
</dbReference>
<evidence type="ECO:0000313" key="7">
    <source>
        <dbReference type="WBParaSite" id="TCLT_0000935901-mRNA-1"/>
    </source>
</evidence>
<evidence type="ECO:0000313" key="6">
    <source>
        <dbReference type="Proteomes" id="UP000276776"/>
    </source>
</evidence>
<dbReference type="Gene3D" id="2.130.10.10">
    <property type="entry name" value="YVTN repeat-like/Quinoprotein amine dehydrogenase"/>
    <property type="match status" value="2"/>
</dbReference>
<dbReference type="PRINTS" id="PR00320">
    <property type="entry name" value="GPROTEINBRPT"/>
</dbReference>
<dbReference type="WBParaSite" id="TCLT_0000935901-mRNA-1">
    <property type="protein sequence ID" value="TCLT_0000935901-mRNA-1"/>
    <property type="gene ID" value="TCLT_0000935901"/>
</dbReference>
<dbReference type="OrthoDB" id="6262491at2759"/>
<keyword evidence="2" id="KW-0677">Repeat</keyword>